<feature type="transmembrane region" description="Helical" evidence="1">
    <location>
        <begin position="205"/>
        <end position="238"/>
    </location>
</feature>
<evidence type="ECO:0000313" key="2">
    <source>
        <dbReference type="EMBL" id="MDO1559702.1"/>
    </source>
</evidence>
<protein>
    <recommendedName>
        <fullName evidence="4">Glycerophosphoryl diester phosphodiesterase membrane domain-containing protein</fullName>
    </recommendedName>
</protein>
<accession>A0ABT8SQL6</accession>
<dbReference type="RefSeq" id="WP_302110138.1">
    <property type="nucleotide sequence ID" value="NZ_JAUKTR010000004.1"/>
</dbReference>
<feature type="transmembrane region" description="Helical" evidence="1">
    <location>
        <begin position="155"/>
        <end position="184"/>
    </location>
</feature>
<sequence>MKTFSIGDAALEPFRLAFGRPLSTFVWGLVLLAPLALMGGATVEMFRTMIAHASDPEGLHEALMAQSLGVQLWAQLAQLLQVVFAAVVSAAMIRAVFAGRGRDRALFLRIGMTELYVLIVLIAVAVGLFVAAVLVGLLLVGLGALMWGLPEGVKIPAYVLMGAAYVVGLLLLWGRLALIAPATVRSKTLAFEPGWKAGRGQTLRLFLMLLLSWIIGVVVSLIVWGVLIGVAVAAGAALGVGDAPSFDAWLEGAMANPALLWGGGGVLLLIVCWMQGLSQLMMVAPYARALQNPTPEA</sequence>
<comment type="caution">
    <text evidence="2">The sequence shown here is derived from an EMBL/GenBank/DDBJ whole genome shotgun (WGS) entry which is preliminary data.</text>
</comment>
<dbReference type="EMBL" id="JAUKTR010000004">
    <property type="protein sequence ID" value="MDO1559702.1"/>
    <property type="molecule type" value="Genomic_DNA"/>
</dbReference>
<name>A0ABT8SQL6_9CAUL</name>
<keyword evidence="1" id="KW-0812">Transmembrane</keyword>
<reference evidence="2" key="1">
    <citation type="submission" date="2023-07" db="EMBL/GenBank/DDBJ databases">
        <title>Brevundimonas soil sp. nov., isolated from the soil of chemical plant.</title>
        <authorList>
            <person name="Wu N."/>
        </authorList>
    </citation>
    <scope>NUCLEOTIDE SEQUENCE</scope>
    <source>
        <strain evidence="2">XZ-24</strain>
    </source>
</reference>
<evidence type="ECO:0000256" key="1">
    <source>
        <dbReference type="SAM" id="Phobius"/>
    </source>
</evidence>
<feature type="transmembrane region" description="Helical" evidence="1">
    <location>
        <begin position="21"/>
        <end position="41"/>
    </location>
</feature>
<keyword evidence="1" id="KW-1133">Transmembrane helix</keyword>
<gene>
    <name evidence="2" type="ORF">Q0812_09710</name>
</gene>
<evidence type="ECO:0008006" key="4">
    <source>
        <dbReference type="Google" id="ProtNLM"/>
    </source>
</evidence>
<dbReference type="Proteomes" id="UP001169063">
    <property type="component" value="Unassembled WGS sequence"/>
</dbReference>
<feature type="transmembrane region" description="Helical" evidence="1">
    <location>
        <begin position="72"/>
        <end position="96"/>
    </location>
</feature>
<feature type="transmembrane region" description="Helical" evidence="1">
    <location>
        <begin position="258"/>
        <end position="278"/>
    </location>
</feature>
<organism evidence="2 3">
    <name type="scientific">Peiella sedimenti</name>
    <dbReference type="NCBI Taxonomy" id="3061083"/>
    <lineage>
        <taxon>Bacteria</taxon>
        <taxon>Pseudomonadati</taxon>
        <taxon>Pseudomonadota</taxon>
        <taxon>Alphaproteobacteria</taxon>
        <taxon>Caulobacterales</taxon>
        <taxon>Caulobacteraceae</taxon>
        <taxon>Peiella</taxon>
    </lineage>
</organism>
<keyword evidence="3" id="KW-1185">Reference proteome</keyword>
<keyword evidence="1" id="KW-0472">Membrane</keyword>
<feature type="transmembrane region" description="Helical" evidence="1">
    <location>
        <begin position="116"/>
        <end position="149"/>
    </location>
</feature>
<evidence type="ECO:0000313" key="3">
    <source>
        <dbReference type="Proteomes" id="UP001169063"/>
    </source>
</evidence>
<proteinExistence type="predicted"/>